<proteinExistence type="predicted"/>
<accession>A0A197JKC8</accession>
<gene>
    <name evidence="1" type="ORF">K457DRAFT_23733</name>
</gene>
<evidence type="ECO:0000313" key="1">
    <source>
        <dbReference type="EMBL" id="OAQ24814.1"/>
    </source>
</evidence>
<reference evidence="1 2" key="1">
    <citation type="submission" date="2016-05" db="EMBL/GenBank/DDBJ databases">
        <title>Genome sequencing reveals origins of a unique bacterial endosymbiosis in the earliest lineages of terrestrial Fungi.</title>
        <authorList>
            <consortium name="DOE Joint Genome Institute"/>
            <person name="Uehling J."/>
            <person name="Gryganskyi A."/>
            <person name="Hameed K."/>
            <person name="Tschaplinski T."/>
            <person name="Misztal P."/>
            <person name="Wu S."/>
            <person name="Desiro A."/>
            <person name="Vande Pol N."/>
            <person name="Du Z.-Y."/>
            <person name="Zienkiewicz A."/>
            <person name="Zienkiewicz K."/>
            <person name="Morin E."/>
            <person name="Tisserant E."/>
            <person name="Splivallo R."/>
            <person name="Hainaut M."/>
            <person name="Henrissat B."/>
            <person name="Ohm R."/>
            <person name="Kuo A."/>
            <person name="Yan J."/>
            <person name="Lipzen A."/>
            <person name="Nolan M."/>
            <person name="Labutti K."/>
            <person name="Barry K."/>
            <person name="Goldstein A."/>
            <person name="Labbe J."/>
            <person name="Schadt C."/>
            <person name="Tuskan G."/>
            <person name="Grigoriev I."/>
            <person name="Martin F."/>
            <person name="Vilgalys R."/>
            <person name="Bonito G."/>
        </authorList>
    </citation>
    <scope>NUCLEOTIDE SEQUENCE [LARGE SCALE GENOMIC DNA]</scope>
    <source>
        <strain evidence="1 2">AG-77</strain>
    </source>
</reference>
<protein>
    <recommendedName>
        <fullName evidence="3">F-box domain-containing protein</fullName>
    </recommendedName>
</protein>
<dbReference type="AlphaFoldDB" id="A0A197JKC8"/>
<sequence>MTAAYNTFISIPELVACLTPLITRHDLIKLARINRTFHAICTPLLWHTLDLEDESLLSRLLASPHGLRAIGTHAHLICAVAWRPNFSWYYFRALWVYLNSTFPLPPEHKAISTTILAHGQWGNLEYSPVSFLVPLPPLLGLSRFKACMTSYHSDRLIHTIPTSNLDNHLHQILWLVRLNGATLTHLNITKLSLICVRVVRDISRTISQLPCLRVLQLEAQPENSLIRHAFECLFYSCPASLVDLKITCSASLIDPKIACLISGDTIQFSRDPVVGDWDYDQGPLVLRDTYLLHLKSLDISMMPLLDLAEVCGTVLGQCPALESLALPKLGQLTDDMLFVIASISELCPRISSLSFPEGCLAEHVTMVLESLPEQQLRNLCYCSYNDPDPEPIIATWTRHSTTLRRIEFTYTARILSSVIQAALTTCEGLEVLNVTCRTGSERVCLIFANAIESEWVCKRIRELVMNVWITSSGGNPSYMEDPTKATWTEENRRHWEDLGKFYSQIGSLSHLEILDLQAVGKADTSSAYNTPREVFLSPTETCLPGLLALEDAEKGKIGYLGKLVGLTRLRELRGSMVWTQKDNLAMIGEKEVDWFVNHLPSLEMATFQKKFSRLLYALQVRRPSLRLRHNGRSL</sequence>
<evidence type="ECO:0008006" key="3">
    <source>
        <dbReference type="Google" id="ProtNLM"/>
    </source>
</evidence>
<dbReference type="InterPro" id="IPR032675">
    <property type="entry name" value="LRR_dom_sf"/>
</dbReference>
<keyword evidence="2" id="KW-1185">Reference proteome</keyword>
<dbReference type="STRING" id="1314771.A0A197JKC8"/>
<evidence type="ECO:0000313" key="2">
    <source>
        <dbReference type="Proteomes" id="UP000078512"/>
    </source>
</evidence>
<organism evidence="1 2">
    <name type="scientific">Linnemannia elongata AG-77</name>
    <dbReference type="NCBI Taxonomy" id="1314771"/>
    <lineage>
        <taxon>Eukaryota</taxon>
        <taxon>Fungi</taxon>
        <taxon>Fungi incertae sedis</taxon>
        <taxon>Mucoromycota</taxon>
        <taxon>Mortierellomycotina</taxon>
        <taxon>Mortierellomycetes</taxon>
        <taxon>Mortierellales</taxon>
        <taxon>Mortierellaceae</taxon>
        <taxon>Linnemannia</taxon>
    </lineage>
</organism>
<dbReference type="SUPFAM" id="SSF52047">
    <property type="entry name" value="RNI-like"/>
    <property type="match status" value="1"/>
</dbReference>
<dbReference type="EMBL" id="KV442087">
    <property type="protein sequence ID" value="OAQ24814.1"/>
    <property type="molecule type" value="Genomic_DNA"/>
</dbReference>
<name>A0A197JKC8_9FUNG</name>
<dbReference type="Gene3D" id="3.80.10.10">
    <property type="entry name" value="Ribonuclease Inhibitor"/>
    <property type="match status" value="1"/>
</dbReference>
<dbReference type="Proteomes" id="UP000078512">
    <property type="component" value="Unassembled WGS sequence"/>
</dbReference>
<dbReference type="OrthoDB" id="2379115at2759"/>